<keyword evidence="2" id="KW-1185">Reference proteome</keyword>
<dbReference type="InterPro" id="IPR044876">
    <property type="entry name" value="HRDC_dom_sf"/>
</dbReference>
<organism evidence="1 2">
    <name type="scientific">Cyclotella atomus</name>
    <dbReference type="NCBI Taxonomy" id="382360"/>
    <lineage>
        <taxon>Eukaryota</taxon>
        <taxon>Sar</taxon>
        <taxon>Stramenopiles</taxon>
        <taxon>Ochrophyta</taxon>
        <taxon>Bacillariophyta</taxon>
        <taxon>Coscinodiscophyceae</taxon>
        <taxon>Thalassiosirophycidae</taxon>
        <taxon>Stephanodiscales</taxon>
        <taxon>Stephanodiscaceae</taxon>
        <taxon>Cyclotella</taxon>
    </lineage>
</organism>
<dbReference type="AlphaFoldDB" id="A0ABD3Q3P1"/>
<gene>
    <name evidence="1" type="ORF">ACHAWO_010942</name>
</gene>
<sequence length="140" mass="16234">MRSATESYGSYEIGYKWLLGMHEDLKTMSYDELNNIGIADDHLEHSVSVRVQQELEIMSNRKEVYSFKKEQIMEIATKLPSAITELRKLILNQDDCDEYGERILNVIEACSDPKKYWCMGYKRGALRVLYNTAAELPTQD</sequence>
<reference evidence="1 2" key="1">
    <citation type="submission" date="2024-10" db="EMBL/GenBank/DDBJ databases">
        <title>Updated reference genomes for cyclostephanoid diatoms.</title>
        <authorList>
            <person name="Roberts W.R."/>
            <person name="Alverson A.J."/>
        </authorList>
    </citation>
    <scope>NUCLEOTIDE SEQUENCE [LARGE SCALE GENOMIC DNA]</scope>
    <source>
        <strain evidence="1 2">AJA010-31</strain>
    </source>
</reference>
<evidence type="ECO:0000313" key="2">
    <source>
        <dbReference type="Proteomes" id="UP001530400"/>
    </source>
</evidence>
<evidence type="ECO:0008006" key="3">
    <source>
        <dbReference type="Google" id="ProtNLM"/>
    </source>
</evidence>
<protein>
    <recommendedName>
        <fullName evidence="3">SAM domain-containing protein</fullName>
    </recommendedName>
</protein>
<dbReference type="EMBL" id="JALLPJ020000371">
    <property type="protein sequence ID" value="KAL3794091.1"/>
    <property type="molecule type" value="Genomic_DNA"/>
</dbReference>
<comment type="caution">
    <text evidence="1">The sequence shown here is derived from an EMBL/GenBank/DDBJ whole genome shotgun (WGS) entry which is preliminary data.</text>
</comment>
<evidence type="ECO:0000313" key="1">
    <source>
        <dbReference type="EMBL" id="KAL3794091.1"/>
    </source>
</evidence>
<proteinExistence type="predicted"/>
<accession>A0ABD3Q3P1</accession>
<name>A0ABD3Q3P1_9STRA</name>
<dbReference type="Proteomes" id="UP001530400">
    <property type="component" value="Unassembled WGS sequence"/>
</dbReference>
<dbReference type="Gene3D" id="1.10.150.80">
    <property type="entry name" value="HRDC domain"/>
    <property type="match status" value="1"/>
</dbReference>